<organism evidence="1">
    <name type="scientific">Rhizophora mucronata</name>
    <name type="common">Asiatic mangrove</name>
    <dbReference type="NCBI Taxonomy" id="61149"/>
    <lineage>
        <taxon>Eukaryota</taxon>
        <taxon>Viridiplantae</taxon>
        <taxon>Streptophyta</taxon>
        <taxon>Embryophyta</taxon>
        <taxon>Tracheophyta</taxon>
        <taxon>Spermatophyta</taxon>
        <taxon>Magnoliopsida</taxon>
        <taxon>eudicotyledons</taxon>
        <taxon>Gunneridae</taxon>
        <taxon>Pentapetalae</taxon>
        <taxon>rosids</taxon>
        <taxon>fabids</taxon>
        <taxon>Malpighiales</taxon>
        <taxon>Rhizophoraceae</taxon>
        <taxon>Rhizophora</taxon>
    </lineage>
</organism>
<dbReference type="AlphaFoldDB" id="A0A2P2NVA5"/>
<reference evidence="1" key="1">
    <citation type="submission" date="2018-02" db="EMBL/GenBank/DDBJ databases">
        <title>Rhizophora mucronata_Transcriptome.</title>
        <authorList>
            <person name="Meera S.P."/>
            <person name="Sreeshan A."/>
            <person name="Augustine A."/>
        </authorList>
    </citation>
    <scope>NUCLEOTIDE SEQUENCE</scope>
    <source>
        <tissue evidence="1">Leaf</tissue>
    </source>
</reference>
<sequence length="29" mass="3590">MSKPIEMSTEKFMQWILKQFLFLGKMKRI</sequence>
<name>A0A2P2NVA5_RHIMU</name>
<protein>
    <submittedName>
        <fullName evidence="1">Uncharacterized protein</fullName>
    </submittedName>
</protein>
<dbReference type="EMBL" id="GGEC01065920">
    <property type="protein sequence ID" value="MBX46404.1"/>
    <property type="molecule type" value="Transcribed_RNA"/>
</dbReference>
<accession>A0A2P2NVA5</accession>
<evidence type="ECO:0000313" key="1">
    <source>
        <dbReference type="EMBL" id="MBX46404.1"/>
    </source>
</evidence>
<proteinExistence type="predicted"/>